<organism evidence="1 2">
    <name type="scientific">Bifidobacterium castoris</name>
    <dbReference type="NCBI Taxonomy" id="2306972"/>
    <lineage>
        <taxon>Bacteria</taxon>
        <taxon>Bacillati</taxon>
        <taxon>Actinomycetota</taxon>
        <taxon>Actinomycetes</taxon>
        <taxon>Bifidobacteriales</taxon>
        <taxon>Bifidobacteriaceae</taxon>
        <taxon>Bifidobacterium</taxon>
    </lineage>
</organism>
<proteinExistence type="predicted"/>
<protein>
    <submittedName>
        <fullName evidence="1">Uncharacterized protein</fullName>
    </submittedName>
</protein>
<keyword evidence="2" id="KW-1185">Reference proteome</keyword>
<dbReference type="RefSeq" id="WP_126031322.1">
    <property type="nucleotide sequence ID" value="NZ_QXGI01000001.1"/>
</dbReference>
<dbReference type="EMBL" id="QXGI01000001">
    <property type="protein sequence ID" value="RSX49810.1"/>
    <property type="molecule type" value="Genomic_DNA"/>
</dbReference>
<accession>A0A430FAE2</accession>
<sequence length="91" mass="10679">MQATGLTQILEILQAHGLMDRSDETFVSAQDLIELDEHLEFIPMADEDNWRHRTADRQRVEPKTVPELIRQQRRRIKDLEETLDDVRNALG</sequence>
<dbReference type="AlphaFoldDB" id="A0A430FAE2"/>
<reference evidence="1 2" key="1">
    <citation type="submission" date="2018-09" db="EMBL/GenBank/DDBJ databases">
        <title>Characterization of the phylogenetic diversity of five novel species belonging to the genus Bifidobacterium.</title>
        <authorList>
            <person name="Lugli G.A."/>
            <person name="Duranti S."/>
            <person name="Milani C."/>
        </authorList>
    </citation>
    <scope>NUCLEOTIDE SEQUENCE [LARGE SCALE GENOMIC DNA]</scope>
    <source>
        <strain evidence="1 2">2020B</strain>
    </source>
</reference>
<name>A0A430FAE2_9BIFI</name>
<evidence type="ECO:0000313" key="2">
    <source>
        <dbReference type="Proteomes" id="UP000288052"/>
    </source>
</evidence>
<dbReference type="Proteomes" id="UP000288052">
    <property type="component" value="Unassembled WGS sequence"/>
</dbReference>
<evidence type="ECO:0000313" key="1">
    <source>
        <dbReference type="EMBL" id="RSX49810.1"/>
    </source>
</evidence>
<comment type="caution">
    <text evidence="1">The sequence shown here is derived from an EMBL/GenBank/DDBJ whole genome shotgun (WGS) entry which is preliminary data.</text>
</comment>
<gene>
    <name evidence="1" type="ORF">D2E22_0271</name>
</gene>